<evidence type="ECO:0000256" key="6">
    <source>
        <dbReference type="ARBA" id="ARBA00023136"/>
    </source>
</evidence>
<comment type="caution">
    <text evidence="10">The sequence shown here is derived from an EMBL/GenBank/DDBJ whole genome shotgun (WGS) entry which is preliminary data.</text>
</comment>
<evidence type="ECO:0000256" key="7">
    <source>
        <dbReference type="SAM" id="Phobius"/>
    </source>
</evidence>
<feature type="domain" description="Trichome birefringence-like N-terminal" evidence="9">
    <location>
        <begin position="217"/>
        <end position="269"/>
    </location>
</feature>
<dbReference type="GO" id="GO:0016413">
    <property type="term" value="F:O-acetyltransferase activity"/>
    <property type="evidence" value="ECO:0007669"/>
    <property type="project" value="InterPro"/>
</dbReference>
<evidence type="ECO:0000256" key="1">
    <source>
        <dbReference type="ARBA" id="ARBA00004167"/>
    </source>
</evidence>
<proteinExistence type="inferred from homology"/>
<dbReference type="Proteomes" id="UP001454036">
    <property type="component" value="Unassembled WGS sequence"/>
</dbReference>
<evidence type="ECO:0000256" key="5">
    <source>
        <dbReference type="ARBA" id="ARBA00022989"/>
    </source>
</evidence>
<evidence type="ECO:0000256" key="4">
    <source>
        <dbReference type="ARBA" id="ARBA00022968"/>
    </source>
</evidence>
<evidence type="ECO:0008006" key="12">
    <source>
        <dbReference type="Google" id="ProtNLM"/>
    </source>
</evidence>
<dbReference type="GO" id="GO:0016020">
    <property type="term" value="C:membrane"/>
    <property type="evidence" value="ECO:0007669"/>
    <property type="project" value="UniProtKB-SubCell"/>
</dbReference>
<keyword evidence="6 7" id="KW-0472">Membrane</keyword>
<dbReference type="Pfam" id="PF13839">
    <property type="entry name" value="PC-Esterase"/>
    <property type="match status" value="1"/>
</dbReference>
<feature type="domain" description="Trichome birefringence-like C-terminal" evidence="8">
    <location>
        <begin position="270"/>
        <end position="549"/>
    </location>
</feature>
<keyword evidence="3 7" id="KW-0812">Transmembrane</keyword>
<evidence type="ECO:0000256" key="2">
    <source>
        <dbReference type="ARBA" id="ARBA00007727"/>
    </source>
</evidence>
<evidence type="ECO:0000313" key="10">
    <source>
        <dbReference type="EMBL" id="GAA0164122.1"/>
    </source>
</evidence>
<dbReference type="PANTHER" id="PTHR32285">
    <property type="entry name" value="PROTEIN TRICHOME BIREFRINGENCE-LIKE 9-RELATED"/>
    <property type="match status" value="1"/>
</dbReference>
<dbReference type="InterPro" id="IPR026057">
    <property type="entry name" value="TBL_C"/>
</dbReference>
<dbReference type="AlphaFoldDB" id="A0AAV3QJ68"/>
<comment type="subcellular location">
    <subcellularLocation>
        <location evidence="1">Membrane</location>
        <topology evidence="1">Single-pass membrane protein</topology>
    </subcellularLocation>
</comment>
<dbReference type="GO" id="GO:0005794">
    <property type="term" value="C:Golgi apparatus"/>
    <property type="evidence" value="ECO:0007669"/>
    <property type="project" value="TreeGrafter"/>
</dbReference>
<gene>
    <name evidence="10" type="ORF">LIER_19832</name>
</gene>
<sequence>MEWKRSFPTKPTRFLMFSFTISTSLIILIFFFIWVLKFSPSFNQQTHFQFNDSSSIYFTNIQALTVTNISVIEAKPSILLSTQKGPEKESENNKVGAKDEITKGDILDNNFTNFTQNKNLEVNYSRKSQEFTYIGDILDNNFTQSKNLSLDGVDNSVLEANYSRKSQEITNFGKKIDAGLVNTRGSIADVHSKSSSSLSEQFKASVNVKIQKKSVKGCDFARGKWVFDESYPLYTNVSCPFIDEGFNCEANGRLDKDYMKWRWQPQDCDLPRFNPTKMLELIRGKRLVFVGDSVNRNQWESLLCLLMGAIKDPKKVYETRGRRITKGKGNYSFKFVDYKCTIEFYVTHFLVHESKGRVGKKRVQTLRIDTIDKLSSRWRGADILVFNTAHWWNHHKTQSGINYYQEKDQVIPRLDVSDAFQRALLTWASWVDKNIRSQGTQVFFRSSAPSHFSGGQWNSGGHCKESSKPLDIITNPNYPERNNIVEAIIRQMRTPVTYLNITTLSDYRIDGHPSLYGRMNGNSYSSGGQDCSHWCLPGVPDTWNLILYSHLLFKG</sequence>
<evidence type="ECO:0000259" key="8">
    <source>
        <dbReference type="Pfam" id="PF13839"/>
    </source>
</evidence>
<reference evidence="10 11" key="1">
    <citation type="submission" date="2024-01" db="EMBL/GenBank/DDBJ databases">
        <title>The complete chloroplast genome sequence of Lithospermum erythrorhizon: insights into the phylogenetic relationship among Boraginaceae species and the maternal lineages of purple gromwells.</title>
        <authorList>
            <person name="Okada T."/>
            <person name="Watanabe K."/>
        </authorList>
    </citation>
    <scope>NUCLEOTIDE SEQUENCE [LARGE SCALE GENOMIC DNA]</scope>
</reference>
<accession>A0AAV3QJ68</accession>
<name>A0AAV3QJ68_LITER</name>
<feature type="transmembrane region" description="Helical" evidence="7">
    <location>
        <begin position="12"/>
        <end position="36"/>
    </location>
</feature>
<keyword evidence="11" id="KW-1185">Reference proteome</keyword>
<evidence type="ECO:0000256" key="3">
    <source>
        <dbReference type="ARBA" id="ARBA00022692"/>
    </source>
</evidence>
<dbReference type="PANTHER" id="PTHR32285:SF19">
    <property type="entry name" value="PROTEIN TRICHOME BIREFRINGENCE-LIKE 6"/>
    <property type="match status" value="1"/>
</dbReference>
<organism evidence="10 11">
    <name type="scientific">Lithospermum erythrorhizon</name>
    <name type="common">Purple gromwell</name>
    <name type="synonym">Lithospermum officinale var. erythrorhizon</name>
    <dbReference type="NCBI Taxonomy" id="34254"/>
    <lineage>
        <taxon>Eukaryota</taxon>
        <taxon>Viridiplantae</taxon>
        <taxon>Streptophyta</taxon>
        <taxon>Embryophyta</taxon>
        <taxon>Tracheophyta</taxon>
        <taxon>Spermatophyta</taxon>
        <taxon>Magnoliopsida</taxon>
        <taxon>eudicotyledons</taxon>
        <taxon>Gunneridae</taxon>
        <taxon>Pentapetalae</taxon>
        <taxon>asterids</taxon>
        <taxon>lamiids</taxon>
        <taxon>Boraginales</taxon>
        <taxon>Boraginaceae</taxon>
        <taxon>Boraginoideae</taxon>
        <taxon>Lithospermeae</taxon>
        <taxon>Lithospermum</taxon>
    </lineage>
</organism>
<evidence type="ECO:0000259" key="9">
    <source>
        <dbReference type="Pfam" id="PF14416"/>
    </source>
</evidence>
<dbReference type="InterPro" id="IPR029962">
    <property type="entry name" value="TBL"/>
</dbReference>
<protein>
    <recommendedName>
        <fullName evidence="12">Trichome birefringence-like N-terminal domain-containing protein</fullName>
    </recommendedName>
</protein>
<evidence type="ECO:0000313" key="11">
    <source>
        <dbReference type="Proteomes" id="UP001454036"/>
    </source>
</evidence>
<dbReference type="EMBL" id="BAABME010004958">
    <property type="protein sequence ID" value="GAA0164122.1"/>
    <property type="molecule type" value="Genomic_DNA"/>
</dbReference>
<comment type="similarity">
    <text evidence="2">Belongs to the PC-esterase family. TBL subfamily.</text>
</comment>
<dbReference type="Pfam" id="PF14416">
    <property type="entry name" value="PMR5N"/>
    <property type="match status" value="1"/>
</dbReference>
<keyword evidence="4" id="KW-0735">Signal-anchor</keyword>
<dbReference type="InterPro" id="IPR025846">
    <property type="entry name" value="TBL_N"/>
</dbReference>
<keyword evidence="5 7" id="KW-1133">Transmembrane helix</keyword>